<sequence length="739" mass="71986">MATAAALAFVQKLYVAYYQRPADYAGQQYWAEKFDQEGGASAIATAFSVSPESVALFGSQSLGAQINAVYQAAFGRAAETAGLQFYLNEIGAGRMTVGTMAVAVLNGAQGADLTTLNSKLAVADAYTTAVSDASGILKYVGDASAITARTFMATVTTANQATSTAAIPTEVAKLVLPSVVTSFALTEGIDAFVGGAGGDNFVSTKVGGFGPLDSLDGGAGTDSLSVSDTAAISTSSSQVVKNIETASLVSSLGVTADVSGWTGLTKLTVQGAGNMSVTGATSTSALLFNSGANTTTVVGTGGDLVITAGTGAVTVGGTGVANNLSSVSVTNGTSVAITDRSGTAAATGSSLKTVSVTGATGGSSITGDGVSTLNLSTLTAATTVNNVTLTAAAATRNLTLNLNGVDEGAAGTDAGTTVVTDAEATSLTINAVTSKSFDVTAVTAKAVSVAVKADVDLQMDALGSALATKLDVSGAGQFTADTLTLTSGGVITSTSTGGVVLKSALGTAQQFAGSASAGADSISLAASTVVHTTGAGNDTVTATQFGIGGSIDAGAGTDSLIMTSADIVANTVTTPTKAASFTNFETLVASNALATVDVTKFVGVTSVAAMGGINAGTLTLNTGNTVALGANSAGAIGFTVGGISASDTMNLNMNGWDCAGAATFTGVETLNINTGTNVALAFNPATPTVVPVSVAPAQFTSTLVMSSSAGAPGGTINVSGASDMNFLGALLQPKSMLLH</sequence>
<dbReference type="Proteomes" id="UP000282438">
    <property type="component" value="Chromosome"/>
</dbReference>
<dbReference type="KEGG" id="iod:EJO50_15880"/>
<dbReference type="AlphaFoldDB" id="A0A3S8ZWF7"/>
<evidence type="ECO:0000313" key="3">
    <source>
        <dbReference type="Proteomes" id="UP000282438"/>
    </source>
</evidence>
<name>A0A3S8ZWF7_9NEIS</name>
<accession>A0A3S8ZWF7</accession>
<keyword evidence="3" id="KW-1185">Reference proteome</keyword>
<organism evidence="2 3">
    <name type="scientific">Iodobacter ciconiae</name>
    <dbReference type="NCBI Taxonomy" id="2496266"/>
    <lineage>
        <taxon>Bacteria</taxon>
        <taxon>Pseudomonadati</taxon>
        <taxon>Pseudomonadota</taxon>
        <taxon>Betaproteobacteria</taxon>
        <taxon>Neisseriales</taxon>
        <taxon>Chitinibacteraceae</taxon>
        <taxon>Iodobacter</taxon>
    </lineage>
</organism>
<evidence type="ECO:0000313" key="2">
    <source>
        <dbReference type="EMBL" id="AZN37812.1"/>
    </source>
</evidence>
<reference evidence="2 3" key="1">
    <citation type="submission" date="2018-12" db="EMBL/GenBank/DDBJ databases">
        <title>Complete genome sequence of Iodobacter sp. H11R3.</title>
        <authorList>
            <person name="Bae J.-W."/>
        </authorList>
    </citation>
    <scope>NUCLEOTIDE SEQUENCE [LARGE SCALE GENOMIC DNA]</scope>
    <source>
        <strain evidence="2 3">H11R3</strain>
    </source>
</reference>
<dbReference type="OrthoDB" id="480426at2"/>
<evidence type="ECO:0000259" key="1">
    <source>
        <dbReference type="Pfam" id="PF13946"/>
    </source>
</evidence>
<feature type="domain" description="DUF4214" evidence="1">
    <location>
        <begin position="8"/>
        <end position="57"/>
    </location>
</feature>
<dbReference type="InterPro" id="IPR025282">
    <property type="entry name" value="DUF4214"/>
</dbReference>
<protein>
    <submittedName>
        <fullName evidence="2">DUF4214 domain-containing protein</fullName>
    </submittedName>
</protein>
<gene>
    <name evidence="2" type="ORF">EJO50_15880</name>
</gene>
<proteinExistence type="predicted"/>
<dbReference type="Pfam" id="PF13946">
    <property type="entry name" value="DUF4214"/>
    <property type="match status" value="1"/>
</dbReference>
<dbReference type="EMBL" id="CP034433">
    <property type="protein sequence ID" value="AZN37812.1"/>
    <property type="molecule type" value="Genomic_DNA"/>
</dbReference>
<dbReference type="RefSeq" id="WP_125975787.1">
    <property type="nucleotide sequence ID" value="NZ_CP034433.1"/>
</dbReference>